<dbReference type="Pfam" id="PF19457">
    <property type="entry name" value="DUF5994"/>
    <property type="match status" value="1"/>
</dbReference>
<accession>A0A1I1KF09</accession>
<name>A0A1I1KF09_9ACTN</name>
<dbReference type="RefSeq" id="WP_091124123.1">
    <property type="nucleotide sequence ID" value="NZ_FOLB01000008.1"/>
</dbReference>
<keyword evidence="2" id="KW-1185">Reference proteome</keyword>
<gene>
    <name evidence="1" type="ORF">SAMN04487968_108125</name>
</gene>
<dbReference type="InterPro" id="IPR046036">
    <property type="entry name" value="DUF5994"/>
</dbReference>
<sequence length="134" mass="15079">MDAQDPRLTLRLSADRHQLDGAWWPRSRTLSDELPLLFAAWPADAGYISRVIYSASDWDDRPAAVEVPRRRGRLKTAILPTSERHQAVLAMIDGQHRTLVVIPPNAPEEVARRYLRAFAPYDGRSLPRTSVAGP</sequence>
<dbReference type="Proteomes" id="UP000198832">
    <property type="component" value="Unassembled WGS sequence"/>
</dbReference>
<dbReference type="STRING" id="574651.SAMN04487968_108125"/>
<dbReference type="OrthoDB" id="3785441at2"/>
<evidence type="ECO:0000313" key="1">
    <source>
        <dbReference type="EMBL" id="SFC59554.1"/>
    </source>
</evidence>
<organism evidence="1 2">
    <name type="scientific">Nocardioides terrae</name>
    <dbReference type="NCBI Taxonomy" id="574651"/>
    <lineage>
        <taxon>Bacteria</taxon>
        <taxon>Bacillati</taxon>
        <taxon>Actinomycetota</taxon>
        <taxon>Actinomycetes</taxon>
        <taxon>Propionibacteriales</taxon>
        <taxon>Nocardioidaceae</taxon>
        <taxon>Nocardioides</taxon>
    </lineage>
</organism>
<reference evidence="1 2" key="1">
    <citation type="submission" date="2016-10" db="EMBL/GenBank/DDBJ databases">
        <authorList>
            <person name="de Groot N.N."/>
        </authorList>
    </citation>
    <scope>NUCLEOTIDE SEQUENCE [LARGE SCALE GENOMIC DNA]</scope>
    <source>
        <strain evidence="1 2">CGMCC 1.7056</strain>
    </source>
</reference>
<dbReference type="AlphaFoldDB" id="A0A1I1KF09"/>
<dbReference type="EMBL" id="FOLB01000008">
    <property type="protein sequence ID" value="SFC59554.1"/>
    <property type="molecule type" value="Genomic_DNA"/>
</dbReference>
<protein>
    <submittedName>
        <fullName evidence="1">Uncharacterized protein</fullName>
    </submittedName>
</protein>
<proteinExistence type="predicted"/>
<evidence type="ECO:0000313" key="2">
    <source>
        <dbReference type="Proteomes" id="UP000198832"/>
    </source>
</evidence>